<protein>
    <recommendedName>
        <fullName evidence="3">ATP-binding protein</fullName>
    </recommendedName>
</protein>
<evidence type="ECO:0000313" key="2">
    <source>
        <dbReference type="Proteomes" id="UP001501319"/>
    </source>
</evidence>
<dbReference type="Proteomes" id="UP001501319">
    <property type="component" value="Unassembled WGS sequence"/>
</dbReference>
<name>A0ABN2F4K7_9ACTN</name>
<reference evidence="1 2" key="1">
    <citation type="journal article" date="2019" name="Int. J. Syst. Evol. Microbiol.">
        <title>The Global Catalogue of Microorganisms (GCM) 10K type strain sequencing project: providing services to taxonomists for standard genome sequencing and annotation.</title>
        <authorList>
            <consortium name="The Broad Institute Genomics Platform"/>
            <consortium name="The Broad Institute Genome Sequencing Center for Infectious Disease"/>
            <person name="Wu L."/>
            <person name="Ma J."/>
        </authorList>
    </citation>
    <scope>NUCLEOTIDE SEQUENCE [LARGE SCALE GENOMIC DNA]</scope>
    <source>
        <strain evidence="1 2">JCM 14306</strain>
    </source>
</reference>
<proteinExistence type="predicted"/>
<sequence>MTANLGQWQEPDERLISDVLARIGETQHRRVFFDRLENPLWVAALLRRRVFATPPATRVDSEGREYWQPWPEGEYLVRMAPHVPEDVTEALIAAAHSTNRIVQGTILRAAIALPVEYSERLIDSISQYVASGAMSYAPEIADLMAHFAAAGKEAPTVALANAAFLPRIDVAGDASSNPRRNVIAGLEPYFYGELLPRTVEILSSVQGSRTLETLTDWLDAYLVASDQFVGPDGYDLTHLWRPSIAAHEQNHRYEDYGDVLVDAVRDLSTKQAADGRPITEVLTTLERTRQPLLTRVALHTISVRVEADSAARQVAASRLLDVKLLEMSFRHEYAELASAALPVLDEATVERWQSLVLDTLPPVDDAFRERASRRQEEGESFDQAQERVREYWQLQLLSGIRAQSMPPRCIDRLAELEAKHGTLDHAAFPSWSASWVGPSSPLSTEEINSLGPDKLIDQLLTWEPQSVEPWGPSKEGFARAFQEAVKENPAPFLDRVERFADLGPTYVGALLVGLREAVQEGTEIDWKAVLWLGAVVTSKGDDSDEVNREDDEGSVWRYAQRSVASLLETGTAASDAHALQPAEYGEAVEVLAPLVSHSDPTSEHEARYGGSNMDPLTLSLNTTRPAAMRSLLHIGSKARDQVGSRGDGSQLDHVIDRVLALAAGRLGATRDESLAEAAAFGEGFGRLVWMDRTWVELRESQLLSPDPFGDVVLTVALSAYRPGKVLIEVLTPAARRLLQRSAGGEEITLGWRNDRNAVELLGDHLAMLLIWDSLQRTDALVAAYFDVASPAAISRVLGHLGWLIGRSDEPLPPDLIERAKNLWDWRADLVRSGEADPEELSEFYWWARSDQFEPEWWLPRLAQAVESPAFDSRGLIGEHLEKAAPISPTQVIHILERLLEGREEPMSRYDLVEHAPGIIAAALDSGDVHAVESAERVMDFLGRGGHLRIKELVQQQRVRR</sequence>
<organism evidence="1 2">
    <name type="scientific">Kribbella alba</name>
    <dbReference type="NCBI Taxonomy" id="190197"/>
    <lineage>
        <taxon>Bacteria</taxon>
        <taxon>Bacillati</taxon>
        <taxon>Actinomycetota</taxon>
        <taxon>Actinomycetes</taxon>
        <taxon>Propionibacteriales</taxon>
        <taxon>Kribbellaceae</taxon>
        <taxon>Kribbella</taxon>
    </lineage>
</organism>
<evidence type="ECO:0008006" key="3">
    <source>
        <dbReference type="Google" id="ProtNLM"/>
    </source>
</evidence>
<dbReference type="EMBL" id="BAAANE010000004">
    <property type="protein sequence ID" value="GAA1629703.1"/>
    <property type="molecule type" value="Genomic_DNA"/>
</dbReference>
<accession>A0ABN2F4K7</accession>
<dbReference type="RefSeq" id="WP_344110418.1">
    <property type="nucleotide sequence ID" value="NZ_BAAANE010000004.1"/>
</dbReference>
<evidence type="ECO:0000313" key="1">
    <source>
        <dbReference type="EMBL" id="GAA1629703.1"/>
    </source>
</evidence>
<keyword evidence="2" id="KW-1185">Reference proteome</keyword>
<comment type="caution">
    <text evidence="1">The sequence shown here is derived from an EMBL/GenBank/DDBJ whole genome shotgun (WGS) entry which is preliminary data.</text>
</comment>
<gene>
    <name evidence="1" type="ORF">GCM10009744_17140</name>
</gene>